<accession>A0A5N6Z6Z9</accession>
<protein>
    <submittedName>
        <fullName evidence="1">Uncharacterized protein</fullName>
    </submittedName>
</protein>
<dbReference type="SUPFAM" id="SSF50129">
    <property type="entry name" value="GroES-like"/>
    <property type="match status" value="1"/>
</dbReference>
<dbReference type="Gene3D" id="3.90.180.10">
    <property type="entry name" value="Medium-chain alcohol dehydrogenases, catalytic domain"/>
    <property type="match status" value="1"/>
</dbReference>
<dbReference type="GO" id="GO:0016491">
    <property type="term" value="F:oxidoreductase activity"/>
    <property type="evidence" value="ECO:0007669"/>
    <property type="project" value="TreeGrafter"/>
</dbReference>
<gene>
    <name evidence="1" type="ORF">BDV28DRAFT_157056</name>
</gene>
<reference evidence="2" key="1">
    <citation type="submission" date="2019-04" db="EMBL/GenBank/DDBJ databases">
        <title>Friends and foes A comparative genomics studyof 23 Aspergillus species from section Flavi.</title>
        <authorList>
            <consortium name="DOE Joint Genome Institute"/>
            <person name="Kjaerbolling I."/>
            <person name="Vesth T."/>
            <person name="Frisvad J.C."/>
            <person name="Nybo J.L."/>
            <person name="Theobald S."/>
            <person name="Kildgaard S."/>
            <person name="Isbrandt T."/>
            <person name="Kuo A."/>
            <person name="Sato A."/>
            <person name="Lyhne E.K."/>
            <person name="Kogle M.E."/>
            <person name="Wiebenga A."/>
            <person name="Kun R.S."/>
            <person name="Lubbers R.J."/>
            <person name="Makela M.R."/>
            <person name="Barry K."/>
            <person name="Chovatia M."/>
            <person name="Clum A."/>
            <person name="Daum C."/>
            <person name="Haridas S."/>
            <person name="He G."/>
            <person name="LaButti K."/>
            <person name="Lipzen A."/>
            <person name="Mondo S."/>
            <person name="Riley R."/>
            <person name="Salamov A."/>
            <person name="Simmons B.A."/>
            <person name="Magnuson J.K."/>
            <person name="Henrissat B."/>
            <person name="Mortensen U.H."/>
            <person name="Larsen T.O."/>
            <person name="Devries R.P."/>
            <person name="Grigoriev I.V."/>
            <person name="Machida M."/>
            <person name="Baker S.E."/>
            <person name="Andersen M.R."/>
        </authorList>
    </citation>
    <scope>NUCLEOTIDE SEQUENCE [LARGE SCALE GENOMIC DNA]</scope>
    <source>
        <strain evidence="2">CBS 553.77</strain>
    </source>
</reference>
<dbReference type="Proteomes" id="UP000327118">
    <property type="component" value="Unassembled WGS sequence"/>
</dbReference>
<dbReference type="SUPFAM" id="SSF51735">
    <property type="entry name" value="NAD(P)-binding Rossmann-fold domains"/>
    <property type="match status" value="1"/>
</dbReference>
<dbReference type="OrthoDB" id="809632at2759"/>
<proteinExistence type="predicted"/>
<dbReference type="InterPro" id="IPR011032">
    <property type="entry name" value="GroES-like_sf"/>
</dbReference>
<sequence length="317" mass="33927">MNGARVTSWDKPPLAVFLPEPPSPSPTQLQLKVLATSVTRVVRSRASGKHATSFDAAFPYDPSVDGVGMDAATGDLYFITQLAAQLFAECTNVEKRHLVKLDPGTDPVKVAALAHPVSCSWMTLRCRVFGGCQGRTVVIIGATSASGRAAALVARSMGAARIVGLSRNEATLATVEGLDDRVVLQEPFALPPSVGPVHVILDYVGHGPAAVGILQSARCEYGENVQYVQVGNIAQRGPHLFQLLPMALINQRPICILGTGTGCFTAEDWRTELPEIMKMISRMETPFPVFTAPLSQVASVWECEDALTKRLVLIPNA</sequence>
<dbReference type="PANTHER" id="PTHR43677:SF11">
    <property type="entry name" value="ZINC-CONTAINING ALCOHOL DEHYDROGENASE"/>
    <property type="match status" value="1"/>
</dbReference>
<organism evidence="1 2">
    <name type="scientific">Aspergillus coremiiformis</name>
    <dbReference type="NCBI Taxonomy" id="138285"/>
    <lineage>
        <taxon>Eukaryota</taxon>
        <taxon>Fungi</taxon>
        <taxon>Dikarya</taxon>
        <taxon>Ascomycota</taxon>
        <taxon>Pezizomycotina</taxon>
        <taxon>Eurotiomycetes</taxon>
        <taxon>Eurotiomycetidae</taxon>
        <taxon>Eurotiales</taxon>
        <taxon>Aspergillaceae</taxon>
        <taxon>Aspergillus</taxon>
        <taxon>Aspergillus subgen. Circumdati</taxon>
    </lineage>
</organism>
<name>A0A5N6Z6Z9_9EURO</name>
<dbReference type="InterPro" id="IPR036291">
    <property type="entry name" value="NAD(P)-bd_dom_sf"/>
</dbReference>
<dbReference type="PANTHER" id="PTHR43677">
    <property type="entry name" value="SHORT-CHAIN DEHYDROGENASE/REDUCTASE"/>
    <property type="match status" value="1"/>
</dbReference>
<dbReference type="EMBL" id="ML739098">
    <property type="protein sequence ID" value="KAE8353441.1"/>
    <property type="molecule type" value="Genomic_DNA"/>
</dbReference>
<dbReference type="AlphaFoldDB" id="A0A5N6Z6Z9"/>
<evidence type="ECO:0000313" key="2">
    <source>
        <dbReference type="Proteomes" id="UP000327118"/>
    </source>
</evidence>
<evidence type="ECO:0000313" key="1">
    <source>
        <dbReference type="EMBL" id="KAE8353441.1"/>
    </source>
</evidence>
<dbReference type="InterPro" id="IPR051397">
    <property type="entry name" value="Zn-ADH-like_protein"/>
</dbReference>
<keyword evidence="2" id="KW-1185">Reference proteome</keyword>